<dbReference type="InterPro" id="IPR000045">
    <property type="entry name" value="Prepilin_IV_endopep_pep"/>
</dbReference>
<evidence type="ECO:0000256" key="1">
    <source>
        <dbReference type="SAM" id="Phobius"/>
    </source>
</evidence>
<evidence type="ECO:0000259" key="2">
    <source>
        <dbReference type="Pfam" id="PF01478"/>
    </source>
</evidence>
<evidence type="ECO:0000313" key="4">
    <source>
        <dbReference type="Proteomes" id="UP000598775"/>
    </source>
</evidence>
<name>A0A917B6E1_9MICO</name>
<dbReference type="Gene3D" id="1.20.120.1220">
    <property type="match status" value="1"/>
</dbReference>
<comment type="caution">
    <text evidence="3">The sequence shown here is derived from an EMBL/GenBank/DDBJ whole genome shotgun (WGS) entry which is preliminary data.</text>
</comment>
<feature type="transmembrane region" description="Helical" evidence="1">
    <location>
        <begin position="110"/>
        <end position="130"/>
    </location>
</feature>
<reference evidence="3 4" key="1">
    <citation type="journal article" date="2014" name="Int. J. Syst. Evol. Microbiol.">
        <title>Complete genome sequence of Corynebacterium casei LMG S-19264T (=DSM 44701T), isolated from a smear-ripened cheese.</title>
        <authorList>
            <consortium name="US DOE Joint Genome Institute (JGI-PGF)"/>
            <person name="Walter F."/>
            <person name="Albersmeier A."/>
            <person name="Kalinowski J."/>
            <person name="Ruckert C."/>
        </authorList>
    </citation>
    <scope>NUCLEOTIDE SEQUENCE [LARGE SCALE GENOMIC DNA]</scope>
    <source>
        <strain evidence="3 4">CGMCC 1.12976</strain>
    </source>
</reference>
<keyword evidence="1" id="KW-0812">Transmembrane</keyword>
<dbReference type="Pfam" id="PF01478">
    <property type="entry name" value="Peptidase_A24"/>
    <property type="match status" value="1"/>
</dbReference>
<keyword evidence="1" id="KW-0472">Membrane</keyword>
<feature type="transmembrane region" description="Helical" evidence="1">
    <location>
        <begin position="137"/>
        <end position="157"/>
    </location>
</feature>
<sequence>MLFWLAPLIVIAGITAPLVMSDVTRLRLPNRLILVGYVAFACAAELHTLTAPSNGALSKSAPSPALVCLATLVGAGGLWMLGAIGMGDVKLMGLLAGCLQLLPSANAPPLPAVAAGATLLLIAPAALLAFSYGRHSLPLGPFLLAGFWLAVLVWAGLG</sequence>
<dbReference type="RefSeq" id="WP_188677777.1">
    <property type="nucleotide sequence ID" value="NZ_BMGP01000003.1"/>
</dbReference>
<feature type="transmembrane region" description="Helical" evidence="1">
    <location>
        <begin position="63"/>
        <end position="84"/>
    </location>
</feature>
<organism evidence="3 4">
    <name type="scientific">Subtercola lobariae</name>
    <dbReference type="NCBI Taxonomy" id="1588641"/>
    <lineage>
        <taxon>Bacteria</taxon>
        <taxon>Bacillati</taxon>
        <taxon>Actinomycetota</taxon>
        <taxon>Actinomycetes</taxon>
        <taxon>Micrococcales</taxon>
        <taxon>Microbacteriaceae</taxon>
        <taxon>Subtercola</taxon>
    </lineage>
</organism>
<feature type="domain" description="Prepilin type IV endopeptidase peptidase" evidence="2">
    <location>
        <begin position="11"/>
        <end position="117"/>
    </location>
</feature>
<dbReference type="GO" id="GO:0016020">
    <property type="term" value="C:membrane"/>
    <property type="evidence" value="ECO:0007669"/>
    <property type="project" value="InterPro"/>
</dbReference>
<evidence type="ECO:0000313" key="3">
    <source>
        <dbReference type="EMBL" id="GGF27245.1"/>
    </source>
</evidence>
<protein>
    <recommendedName>
        <fullName evidence="2">Prepilin type IV endopeptidase peptidase domain-containing protein</fullName>
    </recommendedName>
</protein>
<feature type="transmembrane region" description="Helical" evidence="1">
    <location>
        <begin position="31"/>
        <end position="51"/>
    </location>
</feature>
<dbReference type="AlphaFoldDB" id="A0A917B6E1"/>
<accession>A0A917B6E1</accession>
<keyword evidence="1" id="KW-1133">Transmembrane helix</keyword>
<dbReference type="GO" id="GO:0004190">
    <property type="term" value="F:aspartic-type endopeptidase activity"/>
    <property type="evidence" value="ECO:0007669"/>
    <property type="project" value="InterPro"/>
</dbReference>
<proteinExistence type="predicted"/>
<dbReference type="EMBL" id="BMGP01000003">
    <property type="protein sequence ID" value="GGF27245.1"/>
    <property type="molecule type" value="Genomic_DNA"/>
</dbReference>
<gene>
    <name evidence="3" type="ORF">GCM10011399_20690</name>
</gene>
<keyword evidence="4" id="KW-1185">Reference proteome</keyword>
<dbReference type="Proteomes" id="UP000598775">
    <property type="component" value="Unassembled WGS sequence"/>
</dbReference>